<keyword evidence="1" id="KW-0472">Membrane</keyword>
<dbReference type="EMBL" id="JAAABM010000024">
    <property type="protein sequence ID" value="KAF7671168.1"/>
    <property type="molecule type" value="Genomic_DNA"/>
</dbReference>
<evidence type="ECO:0000256" key="2">
    <source>
        <dbReference type="SAM" id="SignalP"/>
    </source>
</evidence>
<feature type="transmembrane region" description="Helical" evidence="1">
    <location>
        <begin position="385"/>
        <end position="408"/>
    </location>
</feature>
<dbReference type="GeneID" id="62208954"/>
<feature type="signal peptide" evidence="2">
    <location>
        <begin position="1"/>
        <end position="22"/>
    </location>
</feature>
<evidence type="ECO:0008006" key="5">
    <source>
        <dbReference type="Google" id="ProtNLM"/>
    </source>
</evidence>
<reference evidence="3" key="1">
    <citation type="submission" date="2020-01" db="EMBL/GenBank/DDBJ databases">
        <authorList>
            <person name="Feng Z.H.Z."/>
        </authorList>
    </citation>
    <scope>NUCLEOTIDE SEQUENCE</scope>
    <source>
        <strain evidence="3">CBS107.38</strain>
    </source>
</reference>
<proteinExistence type="predicted"/>
<feature type="chain" id="PRO_5034137927" description="Glycoside hydrolase family 16 protein" evidence="2">
    <location>
        <begin position="23"/>
        <end position="489"/>
    </location>
</feature>
<reference evidence="3" key="2">
    <citation type="submission" date="2020-08" db="EMBL/GenBank/DDBJ databases">
        <title>Draft Genome Sequence of Cumin Blight Pathogen Alternaria burnsii.</title>
        <authorList>
            <person name="Feng Z."/>
        </authorList>
    </citation>
    <scope>NUCLEOTIDE SEQUENCE</scope>
    <source>
        <strain evidence="3">CBS107.38</strain>
    </source>
</reference>
<accession>A0A8H7AT97</accession>
<sequence length="489" mass="54885">MRLMDHIGLGLIAIWLLSPVGGRSSFRQISVGPTSVVEDVVFSHVVPNSNVWTPDIPISKIQTDSLYVAGIMTPEARGYSRDAWGHIKVPRIEYYEGTSTPEDEGWYKTAKFTLDLDSYSSFIGITIGGIDSADFFDYFTTVQVMYFSLMCDPYLGQSRFVFNQSTWIGHVFWNNYTTATAEPPPQDLNPFTFVVKRGEFPFLNCTAKTVYVEVGVTCPTYTTCSASRVRRSRHEHPPTDRTRLGWFLGIGPGSPLSVNMSKPVGSDDYASQKNEPAINLYSRSWIGTPKNYMATAPANASEMSYEKLSIRLSQTLNAYWSTMYCKNSLVRRFNETTLPPDDKRIWSYQEESYQGEPSRETYLFAETWPSTGTKRSNVAVFQAHYGWVVALIVSSVVLITASLIPFYVRTWLSHGPDVLMNVSSLAVRDNPYVALPTTGTYLDAADRSRYLRHLQVRFGEVGGQVGIGKLVIGRADGDVRVLRRGGKYM</sequence>
<keyword evidence="1" id="KW-1133">Transmembrane helix</keyword>
<dbReference type="RefSeq" id="XP_038781546.1">
    <property type="nucleotide sequence ID" value="XM_038935776.1"/>
</dbReference>
<keyword evidence="4" id="KW-1185">Reference proteome</keyword>
<keyword evidence="1" id="KW-0812">Transmembrane</keyword>
<evidence type="ECO:0000313" key="3">
    <source>
        <dbReference type="EMBL" id="KAF7671168.1"/>
    </source>
</evidence>
<organism evidence="3 4">
    <name type="scientific">Alternaria burnsii</name>
    <dbReference type="NCBI Taxonomy" id="1187904"/>
    <lineage>
        <taxon>Eukaryota</taxon>
        <taxon>Fungi</taxon>
        <taxon>Dikarya</taxon>
        <taxon>Ascomycota</taxon>
        <taxon>Pezizomycotina</taxon>
        <taxon>Dothideomycetes</taxon>
        <taxon>Pleosporomycetidae</taxon>
        <taxon>Pleosporales</taxon>
        <taxon>Pleosporineae</taxon>
        <taxon>Pleosporaceae</taxon>
        <taxon>Alternaria</taxon>
        <taxon>Alternaria sect. Alternaria</taxon>
    </lineage>
</organism>
<dbReference type="Proteomes" id="UP000596902">
    <property type="component" value="Unassembled WGS sequence"/>
</dbReference>
<dbReference type="AlphaFoldDB" id="A0A8H7AT97"/>
<gene>
    <name evidence="3" type="ORF">GT037_010729</name>
</gene>
<comment type="caution">
    <text evidence="3">The sequence shown here is derived from an EMBL/GenBank/DDBJ whole genome shotgun (WGS) entry which is preliminary data.</text>
</comment>
<evidence type="ECO:0000313" key="4">
    <source>
        <dbReference type="Proteomes" id="UP000596902"/>
    </source>
</evidence>
<keyword evidence="2" id="KW-0732">Signal</keyword>
<name>A0A8H7AT97_9PLEO</name>
<evidence type="ECO:0000256" key="1">
    <source>
        <dbReference type="SAM" id="Phobius"/>
    </source>
</evidence>
<protein>
    <recommendedName>
        <fullName evidence="5">Glycoside hydrolase family 16 protein</fullName>
    </recommendedName>
</protein>
<dbReference type="OrthoDB" id="3692311at2759"/>